<dbReference type="PANTHER" id="PTHR24138">
    <property type="entry name" value="INTRACELLLAR PHOSPHOLIPASE A FAMILY"/>
    <property type="match status" value="1"/>
</dbReference>
<dbReference type="PROSITE" id="PS51635">
    <property type="entry name" value="PNPLA"/>
    <property type="match status" value="1"/>
</dbReference>
<keyword evidence="2" id="KW-0378">Hydrolase</keyword>
<evidence type="ECO:0000259" key="4">
    <source>
        <dbReference type="PROSITE" id="PS51635"/>
    </source>
</evidence>
<dbReference type="SUPFAM" id="SSF52151">
    <property type="entry name" value="FabD/lysophospholipase-like"/>
    <property type="match status" value="1"/>
</dbReference>
<feature type="short sequence motif" description="DGA/G" evidence="2">
    <location>
        <begin position="184"/>
        <end position="186"/>
    </location>
</feature>
<dbReference type="Pfam" id="PF01734">
    <property type="entry name" value="Patatin"/>
    <property type="match status" value="1"/>
</dbReference>
<name>A0A2L2LH52_AGRTU</name>
<dbReference type="AlphaFoldDB" id="A0A2L2LH52"/>
<dbReference type="EMBL" id="CP026925">
    <property type="protein sequence ID" value="AVH43657.1"/>
    <property type="molecule type" value="Genomic_DNA"/>
</dbReference>
<protein>
    <submittedName>
        <fullName evidence="5">Patatin</fullName>
    </submittedName>
</protein>
<dbReference type="GO" id="GO:0016042">
    <property type="term" value="P:lipid catabolic process"/>
    <property type="evidence" value="ECO:0007669"/>
    <property type="project" value="UniProtKB-UniRule"/>
</dbReference>
<sequence length="336" mass="36422">MSKRFNILSLSGGGYLGLYTIAILAQLEEDLGRPIASSFDLIAGTSIGGIIALGLAHEVKATDIEAAFLRDGTKIFSNRPVPAGRLAQARDILRYAFGSKYDPSHLRQTIADLVGAETKISDLKHRVLVPTVNLTKGAPQVFKTPHHRDFTRDQKLSLVDVAMATSAAPTYFPLAEVEHSLYADGGLFANSPDALAVHEAEHFLNVDQCDVHVMSIGTTTSSFSFADATGRNLGIFGWAKDQRLVSVILASQQKISDYMLKHRLGDRYLRLDTEQSPDQTQHLALDVATENAQRTIRGLAAATVQANINTSALRGFFAHRAPEPAFPGKIVSLSTL</sequence>
<feature type="transmembrane region" description="Helical" evidence="3">
    <location>
        <begin position="7"/>
        <end position="27"/>
    </location>
</feature>
<dbReference type="PANTHER" id="PTHR24138:SF10">
    <property type="entry name" value="PHOSPHOLIPASE A2"/>
    <property type="match status" value="1"/>
</dbReference>
<dbReference type="RefSeq" id="WP_104679710.1">
    <property type="nucleotide sequence ID" value="NZ_CP026925.1"/>
</dbReference>
<evidence type="ECO:0000256" key="3">
    <source>
        <dbReference type="SAM" id="Phobius"/>
    </source>
</evidence>
<proteinExistence type="predicted"/>
<organism evidence="5 6">
    <name type="scientific">Agrobacterium tumefaciens</name>
    <dbReference type="NCBI Taxonomy" id="358"/>
    <lineage>
        <taxon>Bacteria</taxon>
        <taxon>Pseudomonadati</taxon>
        <taxon>Pseudomonadota</taxon>
        <taxon>Alphaproteobacteria</taxon>
        <taxon>Hyphomicrobiales</taxon>
        <taxon>Rhizobiaceae</taxon>
        <taxon>Rhizobium/Agrobacterium group</taxon>
        <taxon>Agrobacterium</taxon>
        <taxon>Agrobacterium tumefaciens complex</taxon>
    </lineage>
</organism>
<accession>A0A2L2LH52</accession>
<evidence type="ECO:0000256" key="1">
    <source>
        <dbReference type="ARBA" id="ARBA00023098"/>
    </source>
</evidence>
<keyword evidence="3" id="KW-1133">Transmembrane helix</keyword>
<evidence type="ECO:0000313" key="5">
    <source>
        <dbReference type="EMBL" id="AVH43657.1"/>
    </source>
</evidence>
<feature type="short sequence motif" description="GXGXXG" evidence="2">
    <location>
        <begin position="12"/>
        <end position="17"/>
    </location>
</feature>
<evidence type="ECO:0000256" key="2">
    <source>
        <dbReference type="PROSITE-ProRule" id="PRU01161"/>
    </source>
</evidence>
<keyword evidence="1 2" id="KW-0443">Lipid metabolism</keyword>
<dbReference type="GO" id="GO:0016787">
    <property type="term" value="F:hydrolase activity"/>
    <property type="evidence" value="ECO:0007669"/>
    <property type="project" value="UniProtKB-UniRule"/>
</dbReference>
<dbReference type="Gene3D" id="3.40.1090.10">
    <property type="entry name" value="Cytosolic phospholipase A2 catalytic domain"/>
    <property type="match status" value="1"/>
</dbReference>
<feature type="active site" description="Proton acceptor" evidence="2">
    <location>
        <position position="184"/>
    </location>
</feature>
<dbReference type="NCBIfam" id="NF041079">
    <property type="entry name" value="CBASS_lipase"/>
    <property type="match status" value="1"/>
</dbReference>
<keyword evidence="2" id="KW-0442">Lipid degradation</keyword>
<dbReference type="InterPro" id="IPR016035">
    <property type="entry name" value="Acyl_Trfase/lysoPLipase"/>
</dbReference>
<dbReference type="InterPro" id="IPR002641">
    <property type="entry name" value="PNPLA_dom"/>
</dbReference>
<evidence type="ECO:0000313" key="6">
    <source>
        <dbReference type="Proteomes" id="UP000237717"/>
    </source>
</evidence>
<dbReference type="Proteomes" id="UP000237717">
    <property type="component" value="Chromosome II"/>
</dbReference>
<reference evidence="5 6" key="1">
    <citation type="submission" date="2018-02" db="EMBL/GenBank/DDBJ databases">
        <title>Complete genome sequence of Agrobacterium tumefaciens 1D1609.</title>
        <authorList>
            <person name="Cho S.-T."/>
            <person name="Haryono M."/>
            <person name="Chang H.-H."/>
            <person name="Santos M.N."/>
            <person name="Lai E.-M."/>
            <person name="Kuo C.-H."/>
        </authorList>
    </citation>
    <scope>NUCLEOTIDE SEQUENCE [LARGE SCALE GENOMIC DNA]</scope>
    <source>
        <strain evidence="5 6">1D1609</strain>
    </source>
</reference>
<keyword evidence="3" id="KW-0472">Membrane</keyword>
<feature type="short sequence motif" description="GXSXG" evidence="2">
    <location>
        <begin position="44"/>
        <end position="48"/>
    </location>
</feature>
<keyword evidence="3" id="KW-0812">Transmembrane</keyword>
<feature type="active site" description="Nucleophile" evidence="2">
    <location>
        <position position="46"/>
    </location>
</feature>
<dbReference type="CDD" id="cd07199">
    <property type="entry name" value="Pat17_PNPLA8_PNPLA9_like"/>
    <property type="match status" value="1"/>
</dbReference>
<gene>
    <name evidence="5" type="ORF">At1D1609_36040</name>
</gene>
<dbReference type="InterPro" id="IPR047156">
    <property type="entry name" value="Teg/CotR/CapV-like"/>
</dbReference>
<feature type="domain" description="PNPLA" evidence="4">
    <location>
        <begin position="8"/>
        <end position="197"/>
    </location>
</feature>